<keyword evidence="3" id="KW-1185">Reference proteome</keyword>
<organism evidence="2 3">
    <name type="scientific">Vigna mungo</name>
    <name type="common">Black gram</name>
    <name type="synonym">Phaseolus mungo</name>
    <dbReference type="NCBI Taxonomy" id="3915"/>
    <lineage>
        <taxon>Eukaryota</taxon>
        <taxon>Viridiplantae</taxon>
        <taxon>Streptophyta</taxon>
        <taxon>Embryophyta</taxon>
        <taxon>Tracheophyta</taxon>
        <taxon>Spermatophyta</taxon>
        <taxon>Magnoliopsida</taxon>
        <taxon>eudicotyledons</taxon>
        <taxon>Gunneridae</taxon>
        <taxon>Pentapetalae</taxon>
        <taxon>rosids</taxon>
        <taxon>fabids</taxon>
        <taxon>Fabales</taxon>
        <taxon>Fabaceae</taxon>
        <taxon>Papilionoideae</taxon>
        <taxon>50 kb inversion clade</taxon>
        <taxon>NPAAA clade</taxon>
        <taxon>indigoferoid/millettioid clade</taxon>
        <taxon>Phaseoleae</taxon>
        <taxon>Vigna</taxon>
    </lineage>
</organism>
<keyword evidence="1" id="KW-0472">Membrane</keyword>
<dbReference type="AlphaFoldDB" id="A0AAQ3RT31"/>
<evidence type="ECO:0000256" key="1">
    <source>
        <dbReference type="SAM" id="Phobius"/>
    </source>
</evidence>
<proteinExistence type="predicted"/>
<protein>
    <submittedName>
        <fullName evidence="2">Uncharacterized protein</fullName>
    </submittedName>
</protein>
<dbReference type="Proteomes" id="UP001374535">
    <property type="component" value="Chromosome 6"/>
</dbReference>
<gene>
    <name evidence="2" type="ORF">V8G54_020165</name>
</gene>
<sequence>MEPKISGFGLSVQGQRFMSKPKPIKVDYAAGNNVLFYHITYVLKFWVAFSILVMGRSQLCIIKSLSASKVIRYHTELAQQKAKLTRNNRKLTMICPNKASALFSC</sequence>
<name>A0AAQ3RT31_VIGMU</name>
<accession>A0AAQ3RT31</accession>
<keyword evidence="1" id="KW-1133">Transmembrane helix</keyword>
<dbReference type="EMBL" id="CP144695">
    <property type="protein sequence ID" value="WVZ06819.1"/>
    <property type="molecule type" value="Genomic_DNA"/>
</dbReference>
<reference evidence="2 3" key="1">
    <citation type="journal article" date="2023" name="Life. Sci Alliance">
        <title>Evolutionary insights into 3D genome organization and epigenetic landscape of Vigna mungo.</title>
        <authorList>
            <person name="Junaid A."/>
            <person name="Singh B."/>
            <person name="Bhatia S."/>
        </authorList>
    </citation>
    <scope>NUCLEOTIDE SEQUENCE [LARGE SCALE GENOMIC DNA]</scope>
    <source>
        <strain evidence="2">Urdbean</strain>
    </source>
</reference>
<evidence type="ECO:0000313" key="2">
    <source>
        <dbReference type="EMBL" id="WVZ06819.1"/>
    </source>
</evidence>
<keyword evidence="1" id="KW-0812">Transmembrane</keyword>
<evidence type="ECO:0000313" key="3">
    <source>
        <dbReference type="Proteomes" id="UP001374535"/>
    </source>
</evidence>
<feature type="transmembrane region" description="Helical" evidence="1">
    <location>
        <begin position="35"/>
        <end position="55"/>
    </location>
</feature>